<evidence type="ECO:0000256" key="1">
    <source>
        <dbReference type="ARBA" id="ARBA00022741"/>
    </source>
</evidence>
<keyword evidence="1" id="KW-0547">Nucleotide-binding</keyword>
<reference evidence="3 4" key="1">
    <citation type="journal article" date="2013" name="Genome Announc.">
        <title>Draft genome sequences for three mercury-methylating, sulfate-reducing bacteria.</title>
        <authorList>
            <person name="Brown S.D."/>
            <person name="Hurt R.A.Jr."/>
            <person name="Gilmour C.C."/>
            <person name="Elias D.A."/>
        </authorList>
    </citation>
    <scope>NUCLEOTIDE SEQUENCE [LARGE SCALE GENOMIC DNA]</scope>
    <source>
        <strain evidence="3 4">DSM 2059</strain>
    </source>
</reference>
<dbReference type="OrthoDB" id="9768734at2"/>
<dbReference type="GO" id="GO:0051782">
    <property type="term" value="P:negative regulation of cell division"/>
    <property type="evidence" value="ECO:0007669"/>
    <property type="project" value="TreeGrafter"/>
</dbReference>
<dbReference type="EMBL" id="ATHJ01000116">
    <property type="protein sequence ID" value="EPR34348.1"/>
    <property type="molecule type" value="Genomic_DNA"/>
</dbReference>
<dbReference type="STRING" id="897.B2D07_09760"/>
<dbReference type="GO" id="GO:0005829">
    <property type="term" value="C:cytosol"/>
    <property type="evidence" value="ECO:0007669"/>
    <property type="project" value="TreeGrafter"/>
</dbReference>
<dbReference type="InterPro" id="IPR050625">
    <property type="entry name" value="ParA/MinD_ATPase"/>
</dbReference>
<comment type="caution">
    <text evidence="3">The sequence shown here is derived from an EMBL/GenBank/DDBJ whole genome shotgun (WGS) entry which is preliminary data.</text>
</comment>
<dbReference type="AlphaFoldDB" id="S7UPW0"/>
<keyword evidence="4" id="KW-1185">Reference proteome</keyword>
<dbReference type="InterPro" id="IPR033756">
    <property type="entry name" value="YlxH/NBP35"/>
</dbReference>
<dbReference type="RefSeq" id="WP_020878168.1">
    <property type="nucleotide sequence ID" value="NZ_ATHJ01000116.1"/>
</dbReference>
<keyword evidence="2" id="KW-0067">ATP-binding</keyword>
<gene>
    <name evidence="3" type="ORF">dsmv_0814</name>
</gene>
<protein>
    <submittedName>
        <fullName evidence="3">AAA domain containing protein</fullName>
    </submittedName>
</protein>
<dbReference type="Pfam" id="PF10609">
    <property type="entry name" value="ParA"/>
    <property type="match status" value="1"/>
</dbReference>
<organism evidence="3 4">
    <name type="scientific">Desulfococcus multivorans DSM 2059</name>
    <dbReference type="NCBI Taxonomy" id="1121405"/>
    <lineage>
        <taxon>Bacteria</taxon>
        <taxon>Pseudomonadati</taxon>
        <taxon>Thermodesulfobacteriota</taxon>
        <taxon>Desulfobacteria</taxon>
        <taxon>Desulfobacterales</taxon>
        <taxon>Desulfococcaceae</taxon>
        <taxon>Desulfococcus</taxon>
    </lineage>
</organism>
<accession>S7UPW0</accession>
<dbReference type="Gene3D" id="3.40.50.300">
    <property type="entry name" value="P-loop containing nucleotide triphosphate hydrolases"/>
    <property type="match status" value="1"/>
</dbReference>
<dbReference type="eggNOG" id="COG4963">
    <property type="taxonomic scope" value="Bacteria"/>
</dbReference>
<dbReference type="GO" id="GO:0016887">
    <property type="term" value="F:ATP hydrolysis activity"/>
    <property type="evidence" value="ECO:0007669"/>
    <property type="project" value="TreeGrafter"/>
</dbReference>
<dbReference type="PANTHER" id="PTHR43384">
    <property type="entry name" value="SEPTUM SITE-DETERMINING PROTEIN MIND HOMOLOG, CHLOROPLASTIC-RELATED"/>
    <property type="match status" value="1"/>
</dbReference>
<proteinExistence type="predicted"/>
<dbReference type="GO" id="GO:0005524">
    <property type="term" value="F:ATP binding"/>
    <property type="evidence" value="ECO:0007669"/>
    <property type="project" value="UniProtKB-KW"/>
</dbReference>
<dbReference type="GO" id="GO:0009898">
    <property type="term" value="C:cytoplasmic side of plasma membrane"/>
    <property type="evidence" value="ECO:0007669"/>
    <property type="project" value="TreeGrafter"/>
</dbReference>
<dbReference type="Proteomes" id="UP000014977">
    <property type="component" value="Unassembled WGS sequence"/>
</dbReference>
<dbReference type="Gene3D" id="3.40.50.2300">
    <property type="match status" value="1"/>
</dbReference>
<dbReference type="InterPro" id="IPR011006">
    <property type="entry name" value="CheY-like_superfamily"/>
</dbReference>
<sequence>MAIQMIKVSIEAKDPGVGETFVKLVQLIGGMEILYPGDVVRPDLLIFELGDDVDEEFKAIRTLREAGAVGDFFLTSGNTDPDILMKAIKAGVTEFFSQPLVEEEVLESLRKFKRKFSEKSRHEIQKAGKIFHVLGGKGGVGTTTVAVNLAVSLAEQEENPSVVLVDLNMLYGEVPLFLSFEPLHDWSTISKNISRLDATYMMDILSAPYHGIRVLPAPNHLNGYYKPTADIIGHLLEFMRGMFDYVVVDGGQSLTDISLKGIEICDDVLLVSVLSLPCLANTNKIFKSFTDLGYFPRDRVKIIINRYMKNSDISIKDAEDSIDQKIFWTIPNDYHTTMAAINQGKPLKALEPKGIITKNFKMLADRLCQKEELPVRKEKKRWWGLSAN</sequence>
<name>S7UPW0_DESML</name>
<dbReference type="InterPro" id="IPR027417">
    <property type="entry name" value="P-loop_NTPase"/>
</dbReference>
<dbReference type="PANTHER" id="PTHR43384:SF6">
    <property type="entry name" value="SEPTUM SITE-DETERMINING PROTEIN MIND HOMOLOG, CHLOROPLASTIC"/>
    <property type="match status" value="1"/>
</dbReference>
<evidence type="ECO:0000313" key="4">
    <source>
        <dbReference type="Proteomes" id="UP000014977"/>
    </source>
</evidence>
<evidence type="ECO:0000313" key="3">
    <source>
        <dbReference type="EMBL" id="EPR34348.1"/>
    </source>
</evidence>
<dbReference type="SUPFAM" id="SSF52172">
    <property type="entry name" value="CheY-like"/>
    <property type="match status" value="1"/>
</dbReference>
<dbReference type="SUPFAM" id="SSF52540">
    <property type="entry name" value="P-loop containing nucleoside triphosphate hydrolases"/>
    <property type="match status" value="1"/>
</dbReference>
<evidence type="ECO:0000256" key="2">
    <source>
        <dbReference type="ARBA" id="ARBA00022840"/>
    </source>
</evidence>